<name>A0A0S7WSK9_UNCT6</name>
<comment type="caution">
    <text evidence="1">The sequence shown here is derived from an EMBL/GenBank/DDBJ whole genome shotgun (WGS) entry which is preliminary data.</text>
</comment>
<dbReference type="Proteomes" id="UP000052008">
    <property type="component" value="Unassembled WGS sequence"/>
</dbReference>
<dbReference type="Gene3D" id="3.30.160.150">
    <property type="entry name" value="Lipoprotein like domain"/>
    <property type="match status" value="1"/>
</dbReference>
<proteinExistence type="predicted"/>
<dbReference type="GO" id="GO:0019867">
    <property type="term" value="C:outer membrane"/>
    <property type="evidence" value="ECO:0007669"/>
    <property type="project" value="InterPro"/>
</dbReference>
<dbReference type="AlphaFoldDB" id="A0A0S7WSK9"/>
<evidence type="ECO:0000313" key="2">
    <source>
        <dbReference type="Proteomes" id="UP000052008"/>
    </source>
</evidence>
<evidence type="ECO:0000313" key="1">
    <source>
        <dbReference type="EMBL" id="KPJ53027.1"/>
    </source>
</evidence>
<accession>A0A0S7WSK9</accession>
<sequence length="174" mass="19959">MPLGSIVRPARRTPSWILLLSGVAILTAVHCTYTFSTLLPGHIQTISIPMMGNETVEYGLEERLTEQLVEEFIKDNHLRVVDPGESDSVLEGSVSDYRRSAYSYDQQEQVIQYQVEIWVNITYRDAVRDEVIWEEEKIRGWGTYFASTETEEDGTDRAIEQLASDVLRRTVEGW</sequence>
<evidence type="ECO:0008006" key="3">
    <source>
        <dbReference type="Google" id="ProtNLM"/>
    </source>
</evidence>
<dbReference type="STRING" id="1703770.AMJ39_06035"/>
<gene>
    <name evidence="1" type="ORF">AMJ39_06035</name>
</gene>
<dbReference type="Pfam" id="PF04390">
    <property type="entry name" value="LptE"/>
    <property type="match status" value="1"/>
</dbReference>
<protein>
    <recommendedName>
        <fullName evidence="3">Lipopolysaccharide-assembly</fullName>
    </recommendedName>
</protein>
<dbReference type="GO" id="GO:0043165">
    <property type="term" value="P:Gram-negative-bacterium-type cell outer membrane assembly"/>
    <property type="evidence" value="ECO:0007669"/>
    <property type="project" value="InterPro"/>
</dbReference>
<organism evidence="1 2">
    <name type="scientific">candidate division TA06 bacterium DG_24</name>
    <dbReference type="NCBI Taxonomy" id="1703770"/>
    <lineage>
        <taxon>Bacteria</taxon>
        <taxon>Bacteria division TA06</taxon>
    </lineage>
</organism>
<dbReference type="InterPro" id="IPR007485">
    <property type="entry name" value="LPS_assembly_LptE"/>
</dbReference>
<dbReference type="EMBL" id="LIZS01000032">
    <property type="protein sequence ID" value="KPJ53027.1"/>
    <property type="molecule type" value="Genomic_DNA"/>
</dbReference>
<reference evidence="1 2" key="1">
    <citation type="journal article" date="2015" name="Microbiome">
        <title>Genomic resolution of linkages in carbon, nitrogen, and sulfur cycling among widespread estuary sediment bacteria.</title>
        <authorList>
            <person name="Baker B.J."/>
            <person name="Lazar C.S."/>
            <person name="Teske A.P."/>
            <person name="Dick G.J."/>
        </authorList>
    </citation>
    <scope>NUCLEOTIDE SEQUENCE [LARGE SCALE GENOMIC DNA]</scope>
    <source>
        <strain evidence="1">DG_24</strain>
    </source>
</reference>